<dbReference type="AlphaFoldDB" id="A0A434AFY7"/>
<proteinExistence type="predicted"/>
<name>A0A434AFY7_9BACT</name>
<organism evidence="1 2">
    <name type="scientific">Ancylomarina longa</name>
    <dbReference type="NCBI Taxonomy" id="2487017"/>
    <lineage>
        <taxon>Bacteria</taxon>
        <taxon>Pseudomonadati</taxon>
        <taxon>Bacteroidota</taxon>
        <taxon>Bacteroidia</taxon>
        <taxon>Marinilabiliales</taxon>
        <taxon>Marinifilaceae</taxon>
        <taxon>Ancylomarina</taxon>
    </lineage>
</organism>
<dbReference type="Proteomes" id="UP000282985">
    <property type="component" value="Unassembled WGS sequence"/>
</dbReference>
<sequence length="81" mass="9482">MAYFIFILLDAKKILLSTKQKILLFPAKSIMEILVYFDAIKPTVMFSKAKPYRFFYVRKDIVAVPFAFKPIKKTKSNTIKN</sequence>
<gene>
    <name evidence="1" type="ORF">DLK05_13985</name>
</gene>
<evidence type="ECO:0000313" key="1">
    <source>
        <dbReference type="EMBL" id="RUT73279.1"/>
    </source>
</evidence>
<reference evidence="1 2" key="1">
    <citation type="submission" date="2018-11" db="EMBL/GenBank/DDBJ databases">
        <title>Parancylomarina longa gen. nov., sp. nov., isolated from sediments of southern Okinawa.</title>
        <authorList>
            <person name="Fu T."/>
        </authorList>
    </citation>
    <scope>NUCLEOTIDE SEQUENCE [LARGE SCALE GENOMIC DNA]</scope>
    <source>
        <strain evidence="1 2">T3-2 S1-C</strain>
    </source>
</reference>
<keyword evidence="2" id="KW-1185">Reference proteome</keyword>
<comment type="caution">
    <text evidence="1">The sequence shown here is derived from an EMBL/GenBank/DDBJ whole genome shotgun (WGS) entry which is preliminary data.</text>
</comment>
<dbReference type="EMBL" id="RJJX01000024">
    <property type="protein sequence ID" value="RUT73279.1"/>
    <property type="molecule type" value="Genomic_DNA"/>
</dbReference>
<protein>
    <submittedName>
        <fullName evidence="1">Uncharacterized protein</fullName>
    </submittedName>
</protein>
<accession>A0A434AFY7</accession>
<evidence type="ECO:0000313" key="2">
    <source>
        <dbReference type="Proteomes" id="UP000282985"/>
    </source>
</evidence>